<comment type="similarity">
    <text evidence="1">Belongs to the LysR transcriptional regulatory family.</text>
</comment>
<proteinExistence type="inferred from homology"/>
<dbReference type="InterPro" id="IPR050389">
    <property type="entry name" value="LysR-type_TF"/>
</dbReference>
<feature type="domain" description="HTH lysR-type" evidence="5">
    <location>
        <begin position="9"/>
        <end position="66"/>
    </location>
</feature>
<dbReference type="Pfam" id="PF00126">
    <property type="entry name" value="HTH_1"/>
    <property type="match status" value="1"/>
</dbReference>
<dbReference type="PRINTS" id="PR00039">
    <property type="entry name" value="HTHLYSR"/>
</dbReference>
<dbReference type="SUPFAM" id="SSF53850">
    <property type="entry name" value="Periplasmic binding protein-like II"/>
    <property type="match status" value="1"/>
</dbReference>
<evidence type="ECO:0000256" key="2">
    <source>
        <dbReference type="ARBA" id="ARBA00023015"/>
    </source>
</evidence>
<dbReference type="Proteomes" id="UP001162881">
    <property type="component" value="Unassembled WGS sequence"/>
</dbReference>
<keyword evidence="2" id="KW-0805">Transcription regulation</keyword>
<dbReference type="InterPro" id="IPR036388">
    <property type="entry name" value="WH-like_DNA-bd_sf"/>
</dbReference>
<dbReference type="PANTHER" id="PTHR30118">
    <property type="entry name" value="HTH-TYPE TRANSCRIPTIONAL REGULATOR LEUO-RELATED"/>
    <property type="match status" value="1"/>
</dbReference>
<evidence type="ECO:0000256" key="3">
    <source>
        <dbReference type="ARBA" id="ARBA00023125"/>
    </source>
</evidence>
<dbReference type="EMBL" id="JALHLF010000017">
    <property type="protein sequence ID" value="MCJ2182453.1"/>
    <property type="molecule type" value="Genomic_DNA"/>
</dbReference>
<dbReference type="SUPFAM" id="SSF46785">
    <property type="entry name" value="Winged helix' DNA-binding domain"/>
    <property type="match status" value="1"/>
</dbReference>
<evidence type="ECO:0000259" key="5">
    <source>
        <dbReference type="PROSITE" id="PS50931"/>
    </source>
</evidence>
<evidence type="ECO:0000256" key="4">
    <source>
        <dbReference type="ARBA" id="ARBA00023163"/>
    </source>
</evidence>
<comment type="caution">
    <text evidence="6">The sequence shown here is derived from an EMBL/GenBank/DDBJ whole genome shotgun (WGS) entry which is preliminary data.</text>
</comment>
<reference evidence="6" key="1">
    <citation type="submission" date="2022-03" db="EMBL/GenBank/DDBJ databases">
        <title>Identification of a novel bacterium isolated from mangrove sediments.</title>
        <authorList>
            <person name="Pan X."/>
        </authorList>
    </citation>
    <scope>NUCLEOTIDE SEQUENCE</scope>
    <source>
        <strain evidence="6">B1949</strain>
    </source>
</reference>
<dbReference type="InterPro" id="IPR000847">
    <property type="entry name" value="LysR_HTH_N"/>
</dbReference>
<sequence length="306" mass="34292">MNNSYNQTFDTNLVRAFLAIWDTGSLTLASQQLGLTQPALSHALKRLRERFDDPLFVRGPQGMAPTHKASQLHEPFSNAYALIHSAVEQTRRFDPSTSNRRFSIAMSDVSEVYFLPRLLSWLRKSAPGVTIESVPLRAGRIARRMKLGEIDLAIGHIPELEGECISQTLFHDRLICLVRADHAMAGRTLTPQQFAQLRQIDVGATAPSHAVLDAPLARLNLRRNYVLSIHHLLAAPQLVRDSDLATIFPESLAHQINRNAEFSLLPLGLDLPELEVQLHVHKRMAKDKTLGWLMAGLRELCSKPEI</sequence>
<accession>A0ABT0BBT2</accession>
<dbReference type="RefSeq" id="WP_244018397.1">
    <property type="nucleotide sequence ID" value="NZ_JALHLF010000017.1"/>
</dbReference>
<gene>
    <name evidence="6" type="ORF">MTR62_07030</name>
</gene>
<dbReference type="PANTHER" id="PTHR30118:SF15">
    <property type="entry name" value="TRANSCRIPTIONAL REGULATORY PROTEIN"/>
    <property type="match status" value="1"/>
</dbReference>
<dbReference type="Gene3D" id="3.40.190.10">
    <property type="entry name" value="Periplasmic binding protein-like II"/>
    <property type="match status" value="2"/>
</dbReference>
<dbReference type="Gene3D" id="1.10.10.10">
    <property type="entry name" value="Winged helix-like DNA-binding domain superfamily/Winged helix DNA-binding domain"/>
    <property type="match status" value="1"/>
</dbReference>
<keyword evidence="3" id="KW-0238">DNA-binding</keyword>
<dbReference type="InterPro" id="IPR005119">
    <property type="entry name" value="LysR_subst-bd"/>
</dbReference>
<dbReference type="InterPro" id="IPR036390">
    <property type="entry name" value="WH_DNA-bd_sf"/>
</dbReference>
<dbReference type="PROSITE" id="PS50931">
    <property type="entry name" value="HTH_LYSR"/>
    <property type="match status" value="1"/>
</dbReference>
<organism evidence="6 7">
    <name type="scientific">Novosphingobium organovorum</name>
    <dbReference type="NCBI Taxonomy" id="2930092"/>
    <lineage>
        <taxon>Bacteria</taxon>
        <taxon>Pseudomonadati</taxon>
        <taxon>Pseudomonadota</taxon>
        <taxon>Alphaproteobacteria</taxon>
        <taxon>Sphingomonadales</taxon>
        <taxon>Sphingomonadaceae</taxon>
        <taxon>Novosphingobium</taxon>
    </lineage>
</organism>
<evidence type="ECO:0000313" key="6">
    <source>
        <dbReference type="EMBL" id="MCJ2182453.1"/>
    </source>
</evidence>
<name>A0ABT0BBT2_9SPHN</name>
<keyword evidence="4" id="KW-0804">Transcription</keyword>
<dbReference type="CDD" id="cd08459">
    <property type="entry name" value="PBP2_DntR_NahR_LinR_like"/>
    <property type="match status" value="1"/>
</dbReference>
<evidence type="ECO:0000256" key="1">
    <source>
        <dbReference type="ARBA" id="ARBA00009437"/>
    </source>
</evidence>
<protein>
    <submittedName>
        <fullName evidence="6">LysR family transcriptional regulator</fullName>
    </submittedName>
</protein>
<keyword evidence="7" id="KW-1185">Reference proteome</keyword>
<dbReference type="Pfam" id="PF03466">
    <property type="entry name" value="LysR_substrate"/>
    <property type="match status" value="1"/>
</dbReference>
<evidence type="ECO:0000313" key="7">
    <source>
        <dbReference type="Proteomes" id="UP001162881"/>
    </source>
</evidence>